<protein>
    <submittedName>
        <fullName evidence="5">Uncharacterized protein</fullName>
    </submittedName>
</protein>
<dbReference type="EMBL" id="CAJNOW010007301">
    <property type="protein sequence ID" value="CAF1510171.1"/>
    <property type="molecule type" value="Genomic_DNA"/>
</dbReference>
<dbReference type="PROSITE" id="PS51125">
    <property type="entry name" value="NHL"/>
    <property type="match status" value="1"/>
</dbReference>
<dbReference type="Pfam" id="PF01436">
    <property type="entry name" value="NHL"/>
    <property type="match status" value="1"/>
</dbReference>
<evidence type="ECO:0000256" key="1">
    <source>
        <dbReference type="ARBA" id="ARBA00022729"/>
    </source>
</evidence>
<keyword evidence="3" id="KW-0325">Glycoprotein</keyword>
<dbReference type="PANTHER" id="PTHR10680:SF28">
    <property type="entry name" value="SMP-30_GLUCONOLACTONASE_LRE-LIKE REGION DOMAIN-CONTAINING PROTEIN"/>
    <property type="match status" value="1"/>
</dbReference>
<evidence type="ECO:0000256" key="3">
    <source>
        <dbReference type="ARBA" id="ARBA00023180"/>
    </source>
</evidence>
<keyword evidence="2" id="KW-0677">Repeat</keyword>
<dbReference type="Proteomes" id="UP000663834">
    <property type="component" value="Unassembled WGS sequence"/>
</dbReference>
<evidence type="ECO:0000313" key="5">
    <source>
        <dbReference type="EMBL" id="CAF1510171.1"/>
    </source>
</evidence>
<keyword evidence="1" id="KW-0732">Signal</keyword>
<accession>A0A815U165</accession>
<organism evidence="5 6">
    <name type="scientific">Rotaria magnacalcarata</name>
    <dbReference type="NCBI Taxonomy" id="392030"/>
    <lineage>
        <taxon>Eukaryota</taxon>
        <taxon>Metazoa</taxon>
        <taxon>Spiralia</taxon>
        <taxon>Gnathifera</taxon>
        <taxon>Rotifera</taxon>
        <taxon>Eurotatoria</taxon>
        <taxon>Bdelloidea</taxon>
        <taxon>Philodinida</taxon>
        <taxon>Philodinidae</taxon>
        <taxon>Rotaria</taxon>
    </lineage>
</organism>
<dbReference type="Gene3D" id="2.120.10.30">
    <property type="entry name" value="TolB, C-terminal domain"/>
    <property type="match status" value="1"/>
</dbReference>
<feature type="repeat" description="NHL" evidence="4">
    <location>
        <begin position="305"/>
        <end position="342"/>
    </location>
</feature>
<dbReference type="InterPro" id="IPR001258">
    <property type="entry name" value="NHL_repeat"/>
</dbReference>
<dbReference type="SUPFAM" id="SSF63825">
    <property type="entry name" value="YWTD domain"/>
    <property type="match status" value="1"/>
</dbReference>
<dbReference type="PANTHER" id="PTHR10680">
    <property type="entry name" value="PEPTIDYL-GLYCINE ALPHA-AMIDATING MONOOXYGENASE"/>
    <property type="match status" value="1"/>
</dbReference>
<reference evidence="5" key="1">
    <citation type="submission" date="2021-02" db="EMBL/GenBank/DDBJ databases">
        <authorList>
            <person name="Nowell W R."/>
        </authorList>
    </citation>
    <scope>NUCLEOTIDE SEQUENCE</scope>
</reference>
<feature type="non-terminal residue" evidence="5">
    <location>
        <position position="1"/>
    </location>
</feature>
<dbReference type="AlphaFoldDB" id="A0A815U165"/>
<dbReference type="Gene3D" id="2.40.10.500">
    <property type="match status" value="1"/>
</dbReference>
<evidence type="ECO:0000313" key="6">
    <source>
        <dbReference type="Proteomes" id="UP000663834"/>
    </source>
</evidence>
<proteinExistence type="predicted"/>
<evidence type="ECO:0000256" key="4">
    <source>
        <dbReference type="PROSITE-ProRule" id="PRU00504"/>
    </source>
</evidence>
<dbReference type="CDD" id="cd05819">
    <property type="entry name" value="NHL"/>
    <property type="match status" value="1"/>
</dbReference>
<sequence>NGGCGANAICSYDATTNAVKCTCKGGYTNTGSSVNVVCKVNICANATWSQNGVTVAGGHGEGGATNQFFYPWGLFVDDDQTVVIADFFNDRIVQWKNGNTTNGQVVAGGKGQGNRLNQLNRPRGVLVDKATDSLIICDWGNQRVVRWSRRSGTTQGEILIGNINCYGLAMDEQRYLYVSNHAKHEVRRYKFGENNGTLVAGGNGAGVGLNQLNYPTFLFVDREQNVYVSEWQNHRVMKWVEGAKEGVLVAGGKGAGSALTKLDIPLGLFVDTLGTVYVVDEANHRVTRWTQGATQGTVIAGGNAYGARANQLTSPIGLSVDRHGNLYVADSRNDRIQRFSIEKNC</sequence>
<gene>
    <name evidence="5" type="ORF">KQP761_LOCUS15113</name>
</gene>
<dbReference type="GO" id="GO:0005576">
    <property type="term" value="C:extracellular region"/>
    <property type="evidence" value="ECO:0007669"/>
    <property type="project" value="TreeGrafter"/>
</dbReference>
<name>A0A815U165_9BILA</name>
<evidence type="ECO:0000256" key="2">
    <source>
        <dbReference type="ARBA" id="ARBA00022737"/>
    </source>
</evidence>
<comment type="caution">
    <text evidence="5">The sequence shown here is derived from an EMBL/GenBank/DDBJ whole genome shotgun (WGS) entry which is preliminary data.</text>
</comment>
<dbReference type="InterPro" id="IPR011042">
    <property type="entry name" value="6-blade_b-propeller_TolB-like"/>
</dbReference>